<dbReference type="PANTHER" id="PTHR43084:SF1">
    <property type="entry name" value="PERSULFIDE DIOXYGENASE ETHE1, MITOCHONDRIAL"/>
    <property type="match status" value="1"/>
</dbReference>
<evidence type="ECO:0000313" key="4">
    <source>
        <dbReference type="Proteomes" id="UP000249254"/>
    </source>
</evidence>
<proteinExistence type="predicted"/>
<dbReference type="OrthoDB" id="9784009at2"/>
<dbReference type="GO" id="GO:0050313">
    <property type="term" value="F:sulfur dioxygenase activity"/>
    <property type="evidence" value="ECO:0007669"/>
    <property type="project" value="InterPro"/>
</dbReference>
<evidence type="ECO:0000313" key="3">
    <source>
        <dbReference type="EMBL" id="RAK56001.1"/>
    </source>
</evidence>
<dbReference type="SUPFAM" id="SSF56281">
    <property type="entry name" value="Metallo-hydrolase/oxidoreductase"/>
    <property type="match status" value="1"/>
</dbReference>
<keyword evidence="3" id="KW-0378">Hydrolase</keyword>
<feature type="domain" description="Metallo-beta-lactamase" evidence="2">
    <location>
        <begin position="18"/>
        <end position="207"/>
    </location>
</feature>
<dbReference type="InterPro" id="IPR051682">
    <property type="entry name" value="Mito_Persulfide_Diox"/>
</dbReference>
<reference evidence="4" key="1">
    <citation type="submission" date="2018-05" db="EMBL/GenBank/DDBJ databases">
        <authorList>
            <person name="Li X."/>
        </authorList>
    </citation>
    <scope>NUCLEOTIDE SEQUENCE [LARGE SCALE GENOMIC DNA]</scope>
    <source>
        <strain evidence="4">LX32</strain>
    </source>
</reference>
<dbReference type="InterPro" id="IPR036866">
    <property type="entry name" value="RibonucZ/Hydroxyglut_hydro"/>
</dbReference>
<organism evidence="3 4">
    <name type="scientific">Phenylobacterium soli</name>
    <dbReference type="NCBI Taxonomy" id="2170551"/>
    <lineage>
        <taxon>Bacteria</taxon>
        <taxon>Pseudomonadati</taxon>
        <taxon>Pseudomonadota</taxon>
        <taxon>Alphaproteobacteria</taxon>
        <taxon>Caulobacterales</taxon>
        <taxon>Caulobacteraceae</taxon>
        <taxon>Phenylobacterium</taxon>
    </lineage>
</organism>
<accession>A0A328ANW2</accession>
<keyword evidence="1" id="KW-0479">Metal-binding</keyword>
<dbReference type="PANTHER" id="PTHR43084">
    <property type="entry name" value="PERSULFIDE DIOXYGENASE ETHE1"/>
    <property type="match status" value="1"/>
</dbReference>
<dbReference type="GO" id="GO:0070813">
    <property type="term" value="P:hydrogen sulfide metabolic process"/>
    <property type="evidence" value="ECO:0007669"/>
    <property type="project" value="TreeGrafter"/>
</dbReference>
<dbReference type="AlphaFoldDB" id="A0A328ANW2"/>
<evidence type="ECO:0000259" key="2">
    <source>
        <dbReference type="SMART" id="SM00849"/>
    </source>
</evidence>
<dbReference type="CDD" id="cd07724">
    <property type="entry name" value="POD-like_MBL-fold"/>
    <property type="match status" value="1"/>
</dbReference>
<dbReference type="InterPro" id="IPR044528">
    <property type="entry name" value="POD-like_MBL-fold"/>
</dbReference>
<dbReference type="GO" id="GO:0016787">
    <property type="term" value="F:hydrolase activity"/>
    <property type="evidence" value="ECO:0007669"/>
    <property type="project" value="UniProtKB-KW"/>
</dbReference>
<name>A0A328ANW2_9CAUL</name>
<dbReference type="Pfam" id="PF00753">
    <property type="entry name" value="Lactamase_B"/>
    <property type="match status" value="1"/>
</dbReference>
<dbReference type="InterPro" id="IPR001279">
    <property type="entry name" value="Metallo-B-lactamas"/>
</dbReference>
<sequence length="291" mass="31059">MPSAHRPDVQAFFDPATSTATFLVSDPATKAAAIVDPVLDFDPKSARISTRSADAVLQAAKAQGLHVTYVLETHAHADHLSAGDYIRRETGAGIVIGAHITEVQKVFIPRFEADDVSADGSVFDYLVDDGEALALGDLNIEVMHTPGHTPACVTYVIGDAAFVGDTLFMPDYGTARTDFPGGDATALYRSIRRILSLPPQTRVFVGHDYLPPEGRTENRWETTIAEEAAGNVHAHQGVTEDAFVQVRRARDATLAPPALILPSLQVNIRAGALPPPTPGGHVFLRLPVSVG</sequence>
<dbReference type="EMBL" id="QFYQ01000001">
    <property type="protein sequence ID" value="RAK56001.1"/>
    <property type="molecule type" value="Genomic_DNA"/>
</dbReference>
<dbReference type="Gene3D" id="3.60.15.10">
    <property type="entry name" value="Ribonuclease Z/Hydroxyacylglutathione hydrolase-like"/>
    <property type="match status" value="1"/>
</dbReference>
<protein>
    <submittedName>
        <fullName evidence="3">MBL fold metallo-hydrolase</fullName>
    </submittedName>
</protein>
<gene>
    <name evidence="3" type="ORF">DJ017_16525</name>
</gene>
<dbReference type="Proteomes" id="UP000249254">
    <property type="component" value="Unassembled WGS sequence"/>
</dbReference>
<dbReference type="GO" id="GO:0006749">
    <property type="term" value="P:glutathione metabolic process"/>
    <property type="evidence" value="ECO:0007669"/>
    <property type="project" value="InterPro"/>
</dbReference>
<evidence type="ECO:0000256" key="1">
    <source>
        <dbReference type="ARBA" id="ARBA00022723"/>
    </source>
</evidence>
<dbReference type="GO" id="GO:0046872">
    <property type="term" value="F:metal ion binding"/>
    <property type="evidence" value="ECO:0007669"/>
    <property type="project" value="UniProtKB-KW"/>
</dbReference>
<dbReference type="SMART" id="SM00849">
    <property type="entry name" value="Lactamase_B"/>
    <property type="match status" value="1"/>
</dbReference>
<keyword evidence="4" id="KW-1185">Reference proteome</keyword>
<comment type="caution">
    <text evidence="3">The sequence shown here is derived from an EMBL/GenBank/DDBJ whole genome shotgun (WGS) entry which is preliminary data.</text>
</comment>
<dbReference type="RefSeq" id="WP_111529749.1">
    <property type="nucleotide sequence ID" value="NZ_JBHRSG010000003.1"/>
</dbReference>